<dbReference type="NCBIfam" id="NF002839">
    <property type="entry name" value="PRK03072.1"/>
    <property type="match status" value="1"/>
</dbReference>
<dbReference type="InterPro" id="IPR022919">
    <property type="entry name" value="Pept_M48_protease_HtpX"/>
</dbReference>
<feature type="binding site" evidence="12">
    <location>
        <position position="240"/>
    </location>
    <ligand>
        <name>Zn(2+)</name>
        <dbReference type="ChEBI" id="CHEBI:29105"/>
        <note>catalytic</note>
    </ligand>
</feature>
<comment type="caution">
    <text evidence="14">The sequence shown here is derived from an EMBL/GenBank/DDBJ whole genome shotgun (WGS) entry which is preliminary data.</text>
</comment>
<dbReference type="GO" id="GO:0008237">
    <property type="term" value="F:metallopeptidase activity"/>
    <property type="evidence" value="ECO:0007669"/>
    <property type="project" value="UniProtKB-KW"/>
</dbReference>
<feature type="binding site" evidence="12">
    <location>
        <position position="173"/>
    </location>
    <ligand>
        <name>Zn(2+)</name>
        <dbReference type="ChEBI" id="CHEBI:29105"/>
        <note>catalytic</note>
    </ligand>
</feature>
<keyword evidence="4 12" id="KW-0645">Protease</keyword>
<sequence>MNTSSNRTVFATATQPEFTALFETATIESNRVKSSFNGLKTALLIGGMFGLLLLIGGLISAGTGDSIWLFGFAAFGVISTAIGYWNSDKIAIRAMQARPVSEAEQPEMYAIVRELSQRAGKPMPRLYVSPTMNPNAFATGRNPENAAVCCTEGILTLLNRRELRGVLGHELMHVYNRDILISSVAAAIAGVITSVAQFLMFFGGNSRNRDGGNVLAMLAMAFLAPIAASIIQMSVSRTREYDADATGAELTGDPAALASALFKISQGIQDAPLQETPRTESAAHMMFANPFGKIKGLFSTHPPTRERIERLRVQAEEMGQPWG</sequence>
<feature type="domain" description="Peptidase M48" evidence="13">
    <location>
        <begin position="103"/>
        <end position="312"/>
    </location>
</feature>
<dbReference type="Proteomes" id="UP000245514">
    <property type="component" value="Unassembled WGS sequence"/>
</dbReference>
<evidence type="ECO:0000313" key="15">
    <source>
        <dbReference type="Proteomes" id="UP000245514"/>
    </source>
</evidence>
<dbReference type="InterPro" id="IPR001915">
    <property type="entry name" value="Peptidase_M48"/>
</dbReference>
<feature type="transmembrane region" description="Helical" evidence="12">
    <location>
        <begin position="41"/>
        <end position="61"/>
    </location>
</feature>
<comment type="subcellular location">
    <subcellularLocation>
        <location evidence="1 12">Cell membrane</location>
        <topology evidence="1 12">Multi-pass membrane protein</topology>
    </subcellularLocation>
</comment>
<evidence type="ECO:0000256" key="11">
    <source>
        <dbReference type="ARBA" id="ARBA00023136"/>
    </source>
</evidence>
<keyword evidence="10 12" id="KW-0482">Metalloprotease</keyword>
<keyword evidence="8 12" id="KW-0862">Zinc</keyword>
<evidence type="ECO:0000256" key="7">
    <source>
        <dbReference type="ARBA" id="ARBA00022801"/>
    </source>
</evidence>
<feature type="binding site" evidence="12">
    <location>
        <position position="169"/>
    </location>
    <ligand>
        <name>Zn(2+)</name>
        <dbReference type="ChEBI" id="CHEBI:29105"/>
        <note>catalytic</note>
    </ligand>
</feature>
<organism evidence="14 15">
    <name type="scientific">Pseudoglutamicibacter cumminsii</name>
    <dbReference type="NCBI Taxonomy" id="156979"/>
    <lineage>
        <taxon>Bacteria</taxon>
        <taxon>Bacillati</taxon>
        <taxon>Actinomycetota</taxon>
        <taxon>Actinomycetes</taxon>
        <taxon>Micrococcales</taxon>
        <taxon>Micrococcaceae</taxon>
        <taxon>Pseudoglutamicibacter</taxon>
    </lineage>
</organism>
<feature type="transmembrane region" description="Helical" evidence="12">
    <location>
        <begin position="67"/>
        <end position="85"/>
    </location>
</feature>
<evidence type="ECO:0000256" key="1">
    <source>
        <dbReference type="ARBA" id="ARBA00004651"/>
    </source>
</evidence>
<evidence type="ECO:0000259" key="13">
    <source>
        <dbReference type="Pfam" id="PF01435"/>
    </source>
</evidence>
<keyword evidence="3 12" id="KW-1003">Cell membrane</keyword>
<evidence type="ECO:0000256" key="4">
    <source>
        <dbReference type="ARBA" id="ARBA00022670"/>
    </source>
</evidence>
<evidence type="ECO:0000256" key="9">
    <source>
        <dbReference type="ARBA" id="ARBA00022989"/>
    </source>
</evidence>
<feature type="active site" evidence="12">
    <location>
        <position position="170"/>
    </location>
</feature>
<feature type="transmembrane region" description="Helical" evidence="12">
    <location>
        <begin position="214"/>
        <end position="231"/>
    </location>
</feature>
<dbReference type="Gene3D" id="3.30.2010.10">
    <property type="entry name" value="Metalloproteases ('zincins'), catalytic domain"/>
    <property type="match status" value="1"/>
</dbReference>
<dbReference type="Pfam" id="PF01435">
    <property type="entry name" value="Peptidase_M48"/>
    <property type="match status" value="1"/>
</dbReference>
<dbReference type="CDD" id="cd07336">
    <property type="entry name" value="M48B_HtpX_like"/>
    <property type="match status" value="1"/>
</dbReference>
<dbReference type="EC" id="3.4.24.-" evidence="12"/>
<dbReference type="EMBL" id="QFWG01000002">
    <property type="protein sequence ID" value="PWI28486.1"/>
    <property type="molecule type" value="Genomic_DNA"/>
</dbReference>
<evidence type="ECO:0000256" key="10">
    <source>
        <dbReference type="ARBA" id="ARBA00023049"/>
    </source>
</evidence>
<accession>A0ABX5L6L1</accession>
<name>A0ABX5L6L1_9MICC</name>
<keyword evidence="9 12" id="KW-1133">Transmembrane helix</keyword>
<dbReference type="PANTHER" id="PTHR43221">
    <property type="entry name" value="PROTEASE HTPX"/>
    <property type="match status" value="1"/>
</dbReference>
<keyword evidence="15" id="KW-1185">Reference proteome</keyword>
<evidence type="ECO:0000256" key="6">
    <source>
        <dbReference type="ARBA" id="ARBA00022723"/>
    </source>
</evidence>
<evidence type="ECO:0000256" key="2">
    <source>
        <dbReference type="ARBA" id="ARBA00009779"/>
    </source>
</evidence>
<comment type="cofactor">
    <cofactor evidence="12">
        <name>Zn(2+)</name>
        <dbReference type="ChEBI" id="CHEBI:29105"/>
    </cofactor>
    <text evidence="12">Binds 1 zinc ion per subunit.</text>
</comment>
<keyword evidence="5 12" id="KW-0812">Transmembrane</keyword>
<keyword evidence="7 12" id="KW-0378">Hydrolase</keyword>
<dbReference type="HAMAP" id="MF_00188">
    <property type="entry name" value="Pept_M48_protease_HtpX"/>
    <property type="match status" value="1"/>
</dbReference>
<keyword evidence="6 12" id="KW-0479">Metal-binding</keyword>
<evidence type="ECO:0000256" key="8">
    <source>
        <dbReference type="ARBA" id="ARBA00022833"/>
    </source>
</evidence>
<dbReference type="InterPro" id="IPR050083">
    <property type="entry name" value="HtpX_protease"/>
</dbReference>
<proteinExistence type="inferred from homology"/>
<gene>
    <name evidence="12" type="primary">htpX</name>
    <name evidence="14" type="ORF">CAY35_02420</name>
</gene>
<comment type="similarity">
    <text evidence="2 12">Belongs to the peptidase M48B family.</text>
</comment>
<dbReference type="PANTHER" id="PTHR43221:SF1">
    <property type="entry name" value="PROTEASE HTPX"/>
    <property type="match status" value="1"/>
</dbReference>
<evidence type="ECO:0000256" key="5">
    <source>
        <dbReference type="ARBA" id="ARBA00022692"/>
    </source>
</evidence>
<evidence type="ECO:0000313" key="14">
    <source>
        <dbReference type="EMBL" id="PWI28486.1"/>
    </source>
</evidence>
<feature type="transmembrane region" description="Helical" evidence="12">
    <location>
        <begin position="179"/>
        <end position="202"/>
    </location>
</feature>
<keyword evidence="11 12" id="KW-0472">Membrane</keyword>
<reference evidence="14 15" key="1">
    <citation type="submission" date="2018-05" db="EMBL/GenBank/DDBJ databases">
        <title>Draft Genome Sequence of Arthrobacter cumminsii IME1328, Isolated from a Patient Who Suffered from Foot Ulcers in China.</title>
        <authorList>
            <person name="Li M."/>
            <person name="Jiang Z."/>
            <person name="Sun Q."/>
            <person name="Tong Y."/>
        </authorList>
    </citation>
    <scope>NUCLEOTIDE SEQUENCE [LARGE SCALE GENOMIC DNA]</scope>
    <source>
        <strain evidence="14 15">IME1328</strain>
    </source>
</reference>
<evidence type="ECO:0000256" key="3">
    <source>
        <dbReference type="ARBA" id="ARBA00022475"/>
    </source>
</evidence>
<protein>
    <recommendedName>
        <fullName evidence="12">Protease HtpX homolog</fullName>
        <ecNumber evidence="12">3.4.24.-</ecNumber>
    </recommendedName>
</protein>
<evidence type="ECO:0000256" key="12">
    <source>
        <dbReference type="HAMAP-Rule" id="MF_00188"/>
    </source>
</evidence>